<proteinExistence type="predicted"/>
<keyword evidence="3" id="KW-1185">Reference proteome</keyword>
<protein>
    <submittedName>
        <fullName evidence="2">Uncharacterized protein</fullName>
    </submittedName>
</protein>
<evidence type="ECO:0000313" key="2">
    <source>
        <dbReference type="EMBL" id="MCI28261.1"/>
    </source>
</evidence>
<sequence length="69" mass="7688">VLGMVCWLMVDGSILFRIASFVPPGCPLVDIPGVDAPFCCGPPYFRNPRDVDWLTITSFEDWGIWGGRK</sequence>
<accession>A0A392QV65</accession>
<evidence type="ECO:0000256" key="1">
    <source>
        <dbReference type="SAM" id="SignalP"/>
    </source>
</evidence>
<feature type="chain" id="PRO_5017396407" evidence="1">
    <location>
        <begin position="22"/>
        <end position="69"/>
    </location>
</feature>
<feature type="signal peptide" evidence="1">
    <location>
        <begin position="1"/>
        <end position="21"/>
    </location>
</feature>
<evidence type="ECO:0000313" key="3">
    <source>
        <dbReference type="Proteomes" id="UP000265520"/>
    </source>
</evidence>
<dbReference type="Proteomes" id="UP000265520">
    <property type="component" value="Unassembled WGS sequence"/>
</dbReference>
<reference evidence="2 3" key="1">
    <citation type="journal article" date="2018" name="Front. Plant Sci.">
        <title>Red Clover (Trifolium pratense) and Zigzag Clover (T. medium) - A Picture of Genomic Similarities and Differences.</title>
        <authorList>
            <person name="Dluhosova J."/>
            <person name="Istvanek J."/>
            <person name="Nedelnik J."/>
            <person name="Repkova J."/>
        </authorList>
    </citation>
    <scope>NUCLEOTIDE SEQUENCE [LARGE SCALE GENOMIC DNA]</scope>
    <source>
        <strain evidence="3">cv. 10/8</strain>
        <tissue evidence="2">Leaf</tissue>
    </source>
</reference>
<name>A0A392QV65_9FABA</name>
<dbReference type="AlphaFoldDB" id="A0A392QV65"/>
<dbReference type="EMBL" id="LXQA010164585">
    <property type="protein sequence ID" value="MCI28261.1"/>
    <property type="molecule type" value="Genomic_DNA"/>
</dbReference>
<comment type="caution">
    <text evidence="2">The sequence shown here is derived from an EMBL/GenBank/DDBJ whole genome shotgun (WGS) entry which is preliminary data.</text>
</comment>
<keyword evidence="1" id="KW-0732">Signal</keyword>
<organism evidence="2 3">
    <name type="scientific">Trifolium medium</name>
    <dbReference type="NCBI Taxonomy" id="97028"/>
    <lineage>
        <taxon>Eukaryota</taxon>
        <taxon>Viridiplantae</taxon>
        <taxon>Streptophyta</taxon>
        <taxon>Embryophyta</taxon>
        <taxon>Tracheophyta</taxon>
        <taxon>Spermatophyta</taxon>
        <taxon>Magnoliopsida</taxon>
        <taxon>eudicotyledons</taxon>
        <taxon>Gunneridae</taxon>
        <taxon>Pentapetalae</taxon>
        <taxon>rosids</taxon>
        <taxon>fabids</taxon>
        <taxon>Fabales</taxon>
        <taxon>Fabaceae</taxon>
        <taxon>Papilionoideae</taxon>
        <taxon>50 kb inversion clade</taxon>
        <taxon>NPAAA clade</taxon>
        <taxon>Hologalegina</taxon>
        <taxon>IRL clade</taxon>
        <taxon>Trifolieae</taxon>
        <taxon>Trifolium</taxon>
    </lineage>
</organism>
<feature type="non-terminal residue" evidence="2">
    <location>
        <position position="1"/>
    </location>
</feature>